<dbReference type="Proteomes" id="UP000614915">
    <property type="component" value="Unassembled WGS sequence"/>
</dbReference>
<evidence type="ECO:0000313" key="1">
    <source>
        <dbReference type="EMBL" id="MBG6065328.1"/>
    </source>
</evidence>
<dbReference type="EMBL" id="JADOTX010000001">
    <property type="protein sequence ID" value="MBG6065328.1"/>
    <property type="molecule type" value="Genomic_DNA"/>
</dbReference>
<name>A0ABS0JE38_9ACTN</name>
<reference evidence="1 2" key="1">
    <citation type="submission" date="2020-11" db="EMBL/GenBank/DDBJ databases">
        <title>Sequencing the genomes of 1000 actinobacteria strains.</title>
        <authorList>
            <person name="Klenk H.-P."/>
        </authorList>
    </citation>
    <scope>NUCLEOTIDE SEQUENCE [LARGE SCALE GENOMIC DNA]</scope>
    <source>
        <strain evidence="1 2">DSM 101692</strain>
    </source>
</reference>
<gene>
    <name evidence="1" type="ORF">IW248_001615</name>
</gene>
<comment type="caution">
    <text evidence="1">The sequence shown here is derived from an EMBL/GenBank/DDBJ whole genome shotgun (WGS) entry which is preliminary data.</text>
</comment>
<sequence length="206" mass="23093">MKVEELLWRLVDKYAPAPPAYSMLVRPTWFDHAGDLVVVDGPITWETPWLTEGGFSHQLPAGTHPVYAGTCAFPPQDEDPEAFWHTVTMVVIPLTEPYRIERANWDVAGYHDVHLIEDFAVLWGEEAMRRSLPHVGDASSFVRDARDGILAKGPRHRKDNWTNVVVDRETGANALVFPVHDSEYVTGYEIVDDEGELLCLVLAACG</sequence>
<organism evidence="1 2">
    <name type="scientific">Micromonospora ureilytica</name>
    <dbReference type="NCBI Taxonomy" id="709868"/>
    <lineage>
        <taxon>Bacteria</taxon>
        <taxon>Bacillati</taxon>
        <taxon>Actinomycetota</taxon>
        <taxon>Actinomycetes</taxon>
        <taxon>Micromonosporales</taxon>
        <taxon>Micromonosporaceae</taxon>
        <taxon>Micromonospora</taxon>
    </lineage>
</organism>
<proteinExistence type="predicted"/>
<accession>A0ABS0JE38</accession>
<dbReference type="RefSeq" id="WP_196926380.1">
    <property type="nucleotide sequence ID" value="NZ_CP108567.1"/>
</dbReference>
<evidence type="ECO:0008006" key="3">
    <source>
        <dbReference type="Google" id="ProtNLM"/>
    </source>
</evidence>
<evidence type="ECO:0000313" key="2">
    <source>
        <dbReference type="Proteomes" id="UP000614915"/>
    </source>
</evidence>
<protein>
    <recommendedName>
        <fullName evidence="3">DUF4241 domain-containing protein</fullName>
    </recommendedName>
</protein>
<keyword evidence="2" id="KW-1185">Reference proteome</keyword>